<gene>
    <name evidence="4" type="ORF">HIM_10504</name>
</gene>
<dbReference type="EMBL" id="KQ030648">
    <property type="protein sequence ID" value="KJZ70101.1"/>
    <property type="molecule type" value="Genomic_DNA"/>
</dbReference>
<name>A0A0F7ZG15_9HYPO</name>
<keyword evidence="5" id="KW-1185">Reference proteome</keyword>
<dbReference type="OrthoDB" id="5014592at2759"/>
<keyword evidence="2" id="KW-0175">Coiled coil</keyword>
<evidence type="ECO:0000313" key="5">
    <source>
        <dbReference type="Proteomes" id="UP000054481"/>
    </source>
</evidence>
<accession>A0A0F7ZG15</accession>
<evidence type="ECO:0000313" key="4">
    <source>
        <dbReference type="EMBL" id="KJZ70101.1"/>
    </source>
</evidence>
<dbReference type="Pfam" id="PF03184">
    <property type="entry name" value="DDE_1"/>
    <property type="match status" value="1"/>
</dbReference>
<dbReference type="PROSITE" id="PS51253">
    <property type="entry name" value="HTH_CENPB"/>
    <property type="match status" value="1"/>
</dbReference>
<evidence type="ECO:0000256" key="2">
    <source>
        <dbReference type="SAM" id="Coils"/>
    </source>
</evidence>
<dbReference type="PANTHER" id="PTHR19303:SF74">
    <property type="entry name" value="POGO TRANSPOSABLE ELEMENT WITH KRAB DOMAIN"/>
    <property type="match status" value="1"/>
</dbReference>
<dbReference type="InterPro" id="IPR006600">
    <property type="entry name" value="HTH_CenpB_DNA-bd_dom"/>
</dbReference>
<dbReference type="InterPro" id="IPR004875">
    <property type="entry name" value="DDE_SF_endonuclease_dom"/>
</dbReference>
<dbReference type="Pfam" id="PF03221">
    <property type="entry name" value="HTH_Tnp_Tc5"/>
    <property type="match status" value="1"/>
</dbReference>
<dbReference type="GO" id="GO:0003677">
    <property type="term" value="F:DNA binding"/>
    <property type="evidence" value="ECO:0007669"/>
    <property type="project" value="UniProtKB-KW"/>
</dbReference>
<protein>
    <recommendedName>
        <fullName evidence="3">HTH CENPB-type domain-containing protein</fullName>
    </recommendedName>
</protein>
<reference evidence="4 5" key="1">
    <citation type="journal article" date="2014" name="Genome Biol. Evol.">
        <title>Comparative genomics and transcriptomics analyses reveal divergent lifestyle features of nematode endoparasitic fungus Hirsutella minnesotensis.</title>
        <authorList>
            <person name="Lai Y."/>
            <person name="Liu K."/>
            <person name="Zhang X."/>
            <person name="Zhang X."/>
            <person name="Li K."/>
            <person name="Wang N."/>
            <person name="Shu C."/>
            <person name="Wu Y."/>
            <person name="Wang C."/>
            <person name="Bushley K.E."/>
            <person name="Xiang M."/>
            <person name="Liu X."/>
        </authorList>
    </citation>
    <scope>NUCLEOTIDE SEQUENCE [LARGE SCALE GENOMIC DNA]</scope>
    <source>
        <strain evidence="4 5">3608</strain>
    </source>
</reference>
<dbReference type="PANTHER" id="PTHR19303">
    <property type="entry name" value="TRANSPOSON"/>
    <property type="match status" value="1"/>
</dbReference>
<evidence type="ECO:0000259" key="3">
    <source>
        <dbReference type="PROSITE" id="PS51253"/>
    </source>
</evidence>
<proteinExistence type="predicted"/>
<dbReference type="Proteomes" id="UP000054481">
    <property type="component" value="Unassembled WGS sequence"/>
</dbReference>
<dbReference type="GO" id="GO:0005634">
    <property type="term" value="C:nucleus"/>
    <property type="evidence" value="ECO:0007669"/>
    <property type="project" value="TreeGrafter"/>
</dbReference>
<sequence length="573" mass="65741">MRREEARLLEARVQKAKDYLDQNPTAKVATVARQFEVPRRRLRGRLEGRTSLTDRQPTNTKLSKPEEDALCRYIDRLDAVDLAVRREFIVDAANCILRERSGKASQSNPPTVGIHWIDRFVKRHKYRLTSQKQLETNRQVAEDIPTVIEWYKKLRDVIQSEGIVEDDIWNMDETGFRIGVGKDQLVVTKRKKAHYFGTPGNRESATAIECISAGGRVLPAFLVLCGIQHQARWYEVMKDYPDTRIAMSPSGYSNDEICLEWIYHFHEHTKNGAKDSKRLLLLDGFGSHHTYPFIQYCERHRIVPFSLPPHLTHLLQPLDVVVFQPLKHYHAKAVDLVVRDGCTDITKLEFLDFIQDVRKQAFRQSTIISAFRKTGIVPFNQELVLAVMKARKARTPTPELDLALLSSPFGTPVTLRQMHKAATQLENRFTIAEECNYGSILLEEDFLVSMGQFIRGAISNSTELLQTKRDLSRTQLAEKTRRLRRAMKNTPLQSGGVLTVAQGRQMAARKAEVELQKAQRKVDATRTRYDNALKRWYLEAAKKARSMRMAGKLGEMLVYNRTGGCRAIRRVGR</sequence>
<organism evidence="4 5">
    <name type="scientific">Hirsutella minnesotensis 3608</name>
    <dbReference type="NCBI Taxonomy" id="1043627"/>
    <lineage>
        <taxon>Eukaryota</taxon>
        <taxon>Fungi</taxon>
        <taxon>Dikarya</taxon>
        <taxon>Ascomycota</taxon>
        <taxon>Pezizomycotina</taxon>
        <taxon>Sordariomycetes</taxon>
        <taxon>Hypocreomycetidae</taxon>
        <taxon>Hypocreales</taxon>
        <taxon>Ophiocordycipitaceae</taxon>
        <taxon>Hirsutella</taxon>
    </lineage>
</organism>
<keyword evidence="1" id="KW-0238">DNA-binding</keyword>
<evidence type="ECO:0000256" key="1">
    <source>
        <dbReference type="ARBA" id="ARBA00023125"/>
    </source>
</evidence>
<dbReference type="AlphaFoldDB" id="A0A0F7ZG15"/>
<dbReference type="InterPro" id="IPR050863">
    <property type="entry name" value="CenT-Element_Derived"/>
</dbReference>
<feature type="domain" description="HTH CENPB-type" evidence="3">
    <location>
        <begin position="54"/>
        <end position="130"/>
    </location>
</feature>
<feature type="coiled-coil region" evidence="2">
    <location>
        <begin position="508"/>
        <end position="535"/>
    </location>
</feature>